<name>A0A848KQC5_9NOCA</name>
<gene>
    <name evidence="1" type="ORF">FGL95_22520</name>
</gene>
<dbReference type="PROSITE" id="PS51257">
    <property type="entry name" value="PROKAR_LIPOPROTEIN"/>
    <property type="match status" value="1"/>
</dbReference>
<protein>
    <submittedName>
        <fullName evidence="1">Uncharacterized protein</fullName>
    </submittedName>
</protein>
<keyword evidence="2" id="KW-1185">Reference proteome</keyword>
<dbReference type="RefSeq" id="WP_169591021.1">
    <property type="nucleotide sequence ID" value="NZ_VCQU01000008.1"/>
</dbReference>
<dbReference type="EMBL" id="VCQU01000008">
    <property type="protein sequence ID" value="NMN97817.1"/>
    <property type="molecule type" value="Genomic_DNA"/>
</dbReference>
<sequence length="232" mass="25057">MGSFSKVSQLACAAGLVVVIIFAAASSIVGCGRPSEGSRIDNGCLLSDGNAALYYNLTIEMQERGPLAQFPPLQPYFGSDGRLVSFDEALKIDNPRGGREAGVAAVSEVTENYLRAQGFAQKSFGDAYQDILRLTSDATVDDAVISYRLAEKLATDERLPDAESIRRYRAGAGMLVNYDVALERTEGDKSSAADNLRRAFGDIYDTNAIPINVLVDTYDQQYRKCAAKSANE</sequence>
<reference evidence="1 2" key="2">
    <citation type="submission" date="2020-06" db="EMBL/GenBank/DDBJ databases">
        <title>Antribacter stalactiti gen. nov., sp. nov., a new member of the family Nacardiaceae isolated from a cave.</title>
        <authorList>
            <person name="Kim I.S."/>
        </authorList>
    </citation>
    <scope>NUCLEOTIDE SEQUENCE [LARGE SCALE GENOMIC DNA]</scope>
    <source>
        <strain evidence="1 2">YC2-7</strain>
    </source>
</reference>
<dbReference type="Proteomes" id="UP000535543">
    <property type="component" value="Unassembled WGS sequence"/>
</dbReference>
<dbReference type="AlphaFoldDB" id="A0A848KQC5"/>
<organism evidence="1 2">
    <name type="scientific">Antrihabitans stalactiti</name>
    <dbReference type="NCBI Taxonomy" id="2584121"/>
    <lineage>
        <taxon>Bacteria</taxon>
        <taxon>Bacillati</taxon>
        <taxon>Actinomycetota</taxon>
        <taxon>Actinomycetes</taxon>
        <taxon>Mycobacteriales</taxon>
        <taxon>Nocardiaceae</taxon>
        <taxon>Antrihabitans</taxon>
    </lineage>
</organism>
<reference evidence="1 2" key="1">
    <citation type="submission" date="2019-05" db="EMBL/GenBank/DDBJ databases">
        <authorList>
            <person name="Lee S.D."/>
        </authorList>
    </citation>
    <scope>NUCLEOTIDE SEQUENCE [LARGE SCALE GENOMIC DNA]</scope>
    <source>
        <strain evidence="1 2">YC2-7</strain>
    </source>
</reference>
<proteinExistence type="predicted"/>
<evidence type="ECO:0000313" key="1">
    <source>
        <dbReference type="EMBL" id="NMN97817.1"/>
    </source>
</evidence>
<comment type="caution">
    <text evidence="1">The sequence shown here is derived from an EMBL/GenBank/DDBJ whole genome shotgun (WGS) entry which is preliminary data.</text>
</comment>
<accession>A0A848KQC5</accession>
<evidence type="ECO:0000313" key="2">
    <source>
        <dbReference type="Proteomes" id="UP000535543"/>
    </source>
</evidence>